<protein>
    <recommendedName>
        <fullName evidence="4">GPI anchored protein</fullName>
    </recommendedName>
</protein>
<dbReference type="Proteomes" id="UP001303115">
    <property type="component" value="Unassembled WGS sequence"/>
</dbReference>
<accession>A0AAN6PAD9</accession>
<reference evidence="3" key="1">
    <citation type="journal article" date="2023" name="Mol. Phylogenet. Evol.">
        <title>Genome-scale phylogeny and comparative genomics of the fungal order Sordariales.</title>
        <authorList>
            <person name="Hensen N."/>
            <person name="Bonometti L."/>
            <person name="Westerberg I."/>
            <person name="Brannstrom I.O."/>
            <person name="Guillou S."/>
            <person name="Cros-Aarteil S."/>
            <person name="Calhoun S."/>
            <person name="Haridas S."/>
            <person name="Kuo A."/>
            <person name="Mondo S."/>
            <person name="Pangilinan J."/>
            <person name="Riley R."/>
            <person name="LaButti K."/>
            <person name="Andreopoulos B."/>
            <person name="Lipzen A."/>
            <person name="Chen C."/>
            <person name="Yan M."/>
            <person name="Daum C."/>
            <person name="Ng V."/>
            <person name="Clum A."/>
            <person name="Steindorff A."/>
            <person name="Ohm R.A."/>
            <person name="Martin F."/>
            <person name="Silar P."/>
            <person name="Natvig D.O."/>
            <person name="Lalanne C."/>
            <person name="Gautier V."/>
            <person name="Ament-Velasquez S.L."/>
            <person name="Kruys A."/>
            <person name="Hutchinson M.I."/>
            <person name="Powell A.J."/>
            <person name="Barry K."/>
            <person name="Miller A.N."/>
            <person name="Grigoriev I.V."/>
            <person name="Debuchy R."/>
            <person name="Gladieux P."/>
            <person name="Hiltunen Thoren M."/>
            <person name="Johannesson H."/>
        </authorList>
    </citation>
    <scope>NUCLEOTIDE SEQUENCE [LARGE SCALE GENOMIC DNA]</scope>
    <source>
        <strain evidence="3">CBS 284.82</strain>
    </source>
</reference>
<evidence type="ECO:0000313" key="3">
    <source>
        <dbReference type="Proteomes" id="UP001303115"/>
    </source>
</evidence>
<name>A0AAN6PAD9_9PEZI</name>
<gene>
    <name evidence="2" type="ORF">C8A01DRAFT_39800</name>
</gene>
<feature type="non-terminal residue" evidence="2">
    <location>
        <position position="259"/>
    </location>
</feature>
<organism evidence="2 3">
    <name type="scientific">Parachaetomium inaequale</name>
    <dbReference type="NCBI Taxonomy" id="2588326"/>
    <lineage>
        <taxon>Eukaryota</taxon>
        <taxon>Fungi</taxon>
        <taxon>Dikarya</taxon>
        <taxon>Ascomycota</taxon>
        <taxon>Pezizomycotina</taxon>
        <taxon>Sordariomycetes</taxon>
        <taxon>Sordariomycetidae</taxon>
        <taxon>Sordariales</taxon>
        <taxon>Chaetomiaceae</taxon>
        <taxon>Parachaetomium</taxon>
    </lineage>
</organism>
<evidence type="ECO:0008006" key="4">
    <source>
        <dbReference type="Google" id="ProtNLM"/>
    </source>
</evidence>
<proteinExistence type="predicted"/>
<evidence type="ECO:0000313" key="2">
    <source>
        <dbReference type="EMBL" id="KAK4033755.1"/>
    </source>
</evidence>
<feature type="signal peptide" evidence="1">
    <location>
        <begin position="1"/>
        <end position="20"/>
    </location>
</feature>
<sequence>MVAFSRSLAAAGWLLAGAAAVAHERFVAVETGAVLSPRQYKMSPAHPLAKREGACDAGWHPCNEIGPPGETLCCPNTHYCIVDPTNITHGGCCHIGLECGSPCAASQYQCAITDTLTTSGTTTTSLREACCPRHCTGTSEFQCAQTLGGGCCQYGNRCATNSQCLFTPPPTTSINPSLIAPPGCETGQISCAASLGGGCCAASQSCTLIDATAHCADDPITPTGSGVSVVQAPQTGLSAGATAGVAVGVVVGAGVILGV</sequence>
<feature type="chain" id="PRO_5042819934" description="GPI anchored protein" evidence="1">
    <location>
        <begin position="21"/>
        <end position="259"/>
    </location>
</feature>
<dbReference type="EMBL" id="MU854512">
    <property type="protein sequence ID" value="KAK4033755.1"/>
    <property type="molecule type" value="Genomic_DNA"/>
</dbReference>
<comment type="caution">
    <text evidence="2">The sequence shown here is derived from an EMBL/GenBank/DDBJ whole genome shotgun (WGS) entry which is preliminary data.</text>
</comment>
<keyword evidence="3" id="KW-1185">Reference proteome</keyword>
<keyword evidence="1" id="KW-0732">Signal</keyword>
<dbReference type="AlphaFoldDB" id="A0AAN6PAD9"/>
<evidence type="ECO:0000256" key="1">
    <source>
        <dbReference type="SAM" id="SignalP"/>
    </source>
</evidence>